<feature type="transmembrane region" description="Helical" evidence="4">
    <location>
        <begin position="444"/>
        <end position="464"/>
    </location>
</feature>
<feature type="transmembrane region" description="Helical" evidence="4">
    <location>
        <begin position="375"/>
        <end position="399"/>
    </location>
</feature>
<dbReference type="GO" id="GO:0016020">
    <property type="term" value="C:membrane"/>
    <property type="evidence" value="ECO:0007669"/>
    <property type="project" value="UniProtKB-SubCell"/>
</dbReference>
<dbReference type="Gene3D" id="1.20.1250.20">
    <property type="entry name" value="MFS general substrate transporter like domains"/>
    <property type="match status" value="1"/>
</dbReference>
<feature type="transmembrane region" description="Helical" evidence="4">
    <location>
        <begin position="349"/>
        <end position="369"/>
    </location>
</feature>
<proteinExistence type="inferred from homology"/>
<feature type="transmembrane region" description="Helical" evidence="4">
    <location>
        <begin position="148"/>
        <end position="169"/>
    </location>
</feature>
<reference evidence="6" key="1">
    <citation type="submission" date="2022-06" db="EMBL/GenBank/DDBJ databases">
        <title>Complete genome sequences of two strains of the flax pathogen Septoria linicola.</title>
        <authorList>
            <person name="Lapalu N."/>
            <person name="Simon A."/>
            <person name="Demenou B."/>
            <person name="Paumier D."/>
            <person name="Guillot M.-P."/>
            <person name="Gout L."/>
            <person name="Valade R."/>
        </authorList>
    </citation>
    <scope>NUCLEOTIDE SEQUENCE</scope>
    <source>
        <strain evidence="6">SE15195</strain>
    </source>
</reference>
<dbReference type="SUPFAM" id="SSF103473">
    <property type="entry name" value="MFS general substrate transporter"/>
    <property type="match status" value="1"/>
</dbReference>
<evidence type="ECO:0000256" key="3">
    <source>
        <dbReference type="SAM" id="MobiDB-lite"/>
    </source>
</evidence>
<feature type="compositionally biased region" description="Basic and acidic residues" evidence="3">
    <location>
        <begin position="28"/>
        <end position="42"/>
    </location>
</feature>
<keyword evidence="4" id="KW-0472">Membrane</keyword>
<feature type="transmembrane region" description="Helical" evidence="4">
    <location>
        <begin position="123"/>
        <end position="141"/>
    </location>
</feature>
<feature type="transmembrane region" description="Helical" evidence="4">
    <location>
        <begin position="175"/>
        <end position="198"/>
    </location>
</feature>
<dbReference type="InterPro" id="IPR036259">
    <property type="entry name" value="MFS_trans_sf"/>
</dbReference>
<keyword evidence="4" id="KW-1133">Transmembrane helix</keyword>
<evidence type="ECO:0000256" key="4">
    <source>
        <dbReference type="SAM" id="Phobius"/>
    </source>
</evidence>
<feature type="transmembrane region" description="Helical" evidence="4">
    <location>
        <begin position="210"/>
        <end position="230"/>
    </location>
</feature>
<dbReference type="PANTHER" id="PTHR11360:SF130">
    <property type="entry name" value="MAJOR FACILITATOR SUPERFAMILY (MFS) PROFILE DOMAIN-CONTAINING PROTEIN-RELATED"/>
    <property type="match status" value="1"/>
</dbReference>
<evidence type="ECO:0000256" key="1">
    <source>
        <dbReference type="ARBA" id="ARBA00004141"/>
    </source>
</evidence>
<feature type="transmembrane region" description="Helical" evidence="4">
    <location>
        <begin position="318"/>
        <end position="337"/>
    </location>
</feature>
<feature type="domain" description="Major facilitator superfamily (MFS) profile" evidence="5">
    <location>
        <begin position="85"/>
        <end position="468"/>
    </location>
</feature>
<dbReference type="PANTHER" id="PTHR11360">
    <property type="entry name" value="MONOCARBOXYLATE TRANSPORTER"/>
    <property type="match status" value="1"/>
</dbReference>
<dbReference type="OrthoDB" id="6499973at2759"/>
<evidence type="ECO:0000313" key="7">
    <source>
        <dbReference type="Proteomes" id="UP001056384"/>
    </source>
</evidence>
<evidence type="ECO:0000259" key="5">
    <source>
        <dbReference type="PROSITE" id="PS50850"/>
    </source>
</evidence>
<feature type="transmembrane region" description="Helical" evidence="4">
    <location>
        <begin position="283"/>
        <end position="306"/>
    </location>
</feature>
<gene>
    <name evidence="6" type="ORF">Slin15195_G028800</name>
</gene>
<evidence type="ECO:0000313" key="6">
    <source>
        <dbReference type="EMBL" id="USW49561.1"/>
    </source>
</evidence>
<dbReference type="Pfam" id="PF07690">
    <property type="entry name" value="MFS_1"/>
    <property type="match status" value="1"/>
</dbReference>
<organism evidence="6 7">
    <name type="scientific">Septoria linicola</name>
    <dbReference type="NCBI Taxonomy" id="215465"/>
    <lineage>
        <taxon>Eukaryota</taxon>
        <taxon>Fungi</taxon>
        <taxon>Dikarya</taxon>
        <taxon>Ascomycota</taxon>
        <taxon>Pezizomycotina</taxon>
        <taxon>Dothideomycetes</taxon>
        <taxon>Dothideomycetidae</taxon>
        <taxon>Mycosphaerellales</taxon>
        <taxon>Mycosphaerellaceae</taxon>
        <taxon>Septoria</taxon>
    </lineage>
</organism>
<dbReference type="PROSITE" id="PS50850">
    <property type="entry name" value="MFS"/>
    <property type="match status" value="1"/>
</dbReference>
<accession>A0A9Q9EF95</accession>
<dbReference type="Proteomes" id="UP001056384">
    <property type="component" value="Chromosome 2"/>
</dbReference>
<feature type="transmembrane region" description="Helical" evidence="4">
    <location>
        <begin position="242"/>
        <end position="262"/>
    </location>
</feature>
<dbReference type="InterPro" id="IPR011701">
    <property type="entry name" value="MFS"/>
</dbReference>
<name>A0A9Q9EF95_9PEZI</name>
<comment type="similarity">
    <text evidence="2">Belongs to the major facilitator superfamily. Monocarboxylate porter (TC 2.A.1.13) family.</text>
</comment>
<keyword evidence="4" id="KW-0812">Transmembrane</keyword>
<dbReference type="EMBL" id="CP099419">
    <property type="protein sequence ID" value="USW49561.1"/>
    <property type="molecule type" value="Genomic_DNA"/>
</dbReference>
<feature type="transmembrane region" description="Helical" evidence="4">
    <location>
        <begin position="411"/>
        <end position="432"/>
    </location>
</feature>
<dbReference type="GO" id="GO:0022857">
    <property type="term" value="F:transmembrane transporter activity"/>
    <property type="evidence" value="ECO:0007669"/>
    <property type="project" value="InterPro"/>
</dbReference>
<sequence length="474" mass="51345">MSEPYEEQNTAEKGARQHSKSTLDDAEGVERESLQSPEEIRSIRTARQSQDLKRTASNVLTKVASRLTTHSIVNPPPPPDGGITAWTQVAMGWLVIFTTWGWVNSYGAFQSYYTISLGLPASTISWIGAVQNFLTFCIGAVSGRALDAGYFLPALIVGSFIQLLGIFFMSLSTTYWQLMLTQGIMTGIGGGIFFTPSMGLIGTYWSSKRALAIGITTTGNSAGGMIYPVLVQQLLPKIGFAWTARVLGFLNLGLLSIVFVFMRPRLPPRKSGPIIDMSAFREPVYAFFVAGLFFVIWAVYFTFYYLSSYGIDVAGMPFTTAITLTVIVNGAGLPARVIPPFFADRFGQLNTLIPVLLVLTTVSFSWIAVHDAAGIYVYTVFYGIWSAAFQCLIPSTVASITPNMNMFGTRLGMAFSTLSFAALTGPSIGGALQSAMNGSYLGAQLWAAIATTITLGLITTSRMLKARGKLRSKC</sequence>
<dbReference type="InterPro" id="IPR050327">
    <property type="entry name" value="Proton-linked_MCT"/>
</dbReference>
<protein>
    <submittedName>
        <fullName evidence="6">Major facilitator superfamily, MFS transporter superfamily</fullName>
    </submittedName>
</protein>
<evidence type="ECO:0000256" key="2">
    <source>
        <dbReference type="ARBA" id="ARBA00006727"/>
    </source>
</evidence>
<keyword evidence="7" id="KW-1185">Reference proteome</keyword>
<dbReference type="InterPro" id="IPR020846">
    <property type="entry name" value="MFS_dom"/>
</dbReference>
<feature type="region of interest" description="Disordered" evidence="3">
    <location>
        <begin position="1"/>
        <end position="49"/>
    </location>
</feature>
<feature type="transmembrane region" description="Helical" evidence="4">
    <location>
        <begin position="83"/>
        <end position="103"/>
    </location>
</feature>
<comment type="subcellular location">
    <subcellularLocation>
        <location evidence="1">Membrane</location>
        <topology evidence="1">Multi-pass membrane protein</topology>
    </subcellularLocation>
</comment>
<dbReference type="AlphaFoldDB" id="A0A9Q9EF95"/>